<reference evidence="5" key="1">
    <citation type="submission" date="2018-05" db="EMBL/GenBank/DDBJ databases">
        <title>Genome sequencing of Phenylobacterium sp. HYN0004.</title>
        <authorList>
            <person name="Yi H."/>
            <person name="Baek C."/>
        </authorList>
    </citation>
    <scope>NUCLEOTIDE SEQUENCE [LARGE SCALE GENOMIC DNA]</scope>
    <source>
        <strain evidence="5">HYN0004</strain>
    </source>
</reference>
<dbReference type="SUPFAM" id="SSF51735">
    <property type="entry name" value="NAD(P)-binding Rossmann-fold domains"/>
    <property type="match status" value="1"/>
</dbReference>
<sequence length="323" mass="33270">MKGIRLNATGGPEVLELVDLEVPAPGPGQIRVRQTAIGVNYIDTYHRSGLYPLRLPSGLGMEGAGEVDAVGEDVTRFAPGDRVAFASGPIGAYAELHCVDAARAVRVPEGVDDRAAAAALLKGMTAEFLLLRCRPVAPGETVLIHAAAGGVGQILVQWAKALGAQVIATAGSAAKGDRVRDLGADHVILYGEQDVAAEVRRITGGAGVPVAYDSVGAATFEGTLASLSRRGVFVSFGNASGPPPAVEPGRLMRMGSLFLTRPTLGDYVATTAELDASAGAVFARIASGEIEIEIGQTFPLSQARAAHEALESRQTVGSTLLVP</sequence>
<dbReference type="RefSeq" id="WP_110451133.1">
    <property type="nucleotide sequence ID" value="NZ_CP029479.1"/>
</dbReference>
<dbReference type="GO" id="GO:0005829">
    <property type="term" value="C:cytosol"/>
    <property type="evidence" value="ECO:0007669"/>
    <property type="project" value="TreeGrafter"/>
</dbReference>
<accession>A0A2Z3HRV5</accession>
<evidence type="ECO:0000259" key="3">
    <source>
        <dbReference type="SMART" id="SM00829"/>
    </source>
</evidence>
<dbReference type="OrthoDB" id="9805883at2"/>
<dbReference type="InterPro" id="IPR011032">
    <property type="entry name" value="GroES-like_sf"/>
</dbReference>
<dbReference type="FunFam" id="3.40.50.720:FF:000053">
    <property type="entry name" value="Quinone oxidoreductase 1"/>
    <property type="match status" value="1"/>
</dbReference>
<dbReference type="KEGG" id="phb:HYN04_12870"/>
<feature type="domain" description="Enoyl reductase (ER)" evidence="3">
    <location>
        <begin position="10"/>
        <end position="321"/>
    </location>
</feature>
<keyword evidence="1" id="KW-0521">NADP</keyword>
<dbReference type="CDD" id="cd05286">
    <property type="entry name" value="QOR2"/>
    <property type="match status" value="1"/>
</dbReference>
<keyword evidence="2" id="KW-0560">Oxidoreductase</keyword>
<dbReference type="InterPro" id="IPR013149">
    <property type="entry name" value="ADH-like_C"/>
</dbReference>
<dbReference type="SMART" id="SM00829">
    <property type="entry name" value="PKS_ER"/>
    <property type="match status" value="1"/>
</dbReference>
<dbReference type="GO" id="GO:0070402">
    <property type="term" value="F:NADPH binding"/>
    <property type="evidence" value="ECO:0007669"/>
    <property type="project" value="TreeGrafter"/>
</dbReference>
<dbReference type="InterPro" id="IPR036291">
    <property type="entry name" value="NAD(P)-bd_dom_sf"/>
</dbReference>
<name>A0A2Z3HRV5_9CAUL</name>
<dbReference type="InterPro" id="IPR047618">
    <property type="entry name" value="QOR-like"/>
</dbReference>
<organism evidence="4 5">
    <name type="scientific">Phenylobacterium parvum</name>
    <dbReference type="NCBI Taxonomy" id="2201350"/>
    <lineage>
        <taxon>Bacteria</taxon>
        <taxon>Pseudomonadati</taxon>
        <taxon>Pseudomonadota</taxon>
        <taxon>Alphaproteobacteria</taxon>
        <taxon>Caulobacterales</taxon>
        <taxon>Caulobacteraceae</taxon>
        <taxon>Phenylobacterium</taxon>
    </lineage>
</organism>
<dbReference type="Gene3D" id="3.40.50.720">
    <property type="entry name" value="NAD(P)-binding Rossmann-like Domain"/>
    <property type="match status" value="1"/>
</dbReference>
<dbReference type="Gene3D" id="3.90.180.10">
    <property type="entry name" value="Medium-chain alcohol dehydrogenases, catalytic domain"/>
    <property type="match status" value="1"/>
</dbReference>
<protein>
    <submittedName>
        <fullName evidence="4">Quinone oxidoreductase</fullName>
    </submittedName>
</protein>
<gene>
    <name evidence="4" type="ORF">HYN04_12870</name>
</gene>
<evidence type="ECO:0000256" key="1">
    <source>
        <dbReference type="ARBA" id="ARBA00022857"/>
    </source>
</evidence>
<evidence type="ECO:0000313" key="5">
    <source>
        <dbReference type="Proteomes" id="UP000247763"/>
    </source>
</evidence>
<evidence type="ECO:0000313" key="4">
    <source>
        <dbReference type="EMBL" id="AWM78567.1"/>
    </source>
</evidence>
<dbReference type="InterPro" id="IPR013154">
    <property type="entry name" value="ADH-like_N"/>
</dbReference>
<dbReference type="Proteomes" id="UP000247763">
    <property type="component" value="Chromosome"/>
</dbReference>
<dbReference type="GO" id="GO:0003960">
    <property type="term" value="F:quinone reductase (NADPH) activity"/>
    <property type="evidence" value="ECO:0007669"/>
    <property type="project" value="InterPro"/>
</dbReference>
<dbReference type="EMBL" id="CP029479">
    <property type="protein sequence ID" value="AWM78567.1"/>
    <property type="molecule type" value="Genomic_DNA"/>
</dbReference>
<dbReference type="InterPro" id="IPR002364">
    <property type="entry name" value="Quin_OxRdtase/zeta-crystal_CS"/>
</dbReference>
<keyword evidence="5" id="KW-1185">Reference proteome</keyword>
<dbReference type="PANTHER" id="PTHR48106">
    <property type="entry name" value="QUINONE OXIDOREDUCTASE PIG3-RELATED"/>
    <property type="match status" value="1"/>
</dbReference>
<dbReference type="GO" id="GO:0035925">
    <property type="term" value="F:mRNA 3'-UTR AU-rich region binding"/>
    <property type="evidence" value="ECO:0007669"/>
    <property type="project" value="TreeGrafter"/>
</dbReference>
<evidence type="ECO:0000256" key="2">
    <source>
        <dbReference type="ARBA" id="ARBA00023002"/>
    </source>
</evidence>
<dbReference type="Pfam" id="PF00107">
    <property type="entry name" value="ADH_zinc_N"/>
    <property type="match status" value="1"/>
</dbReference>
<dbReference type="SUPFAM" id="SSF50129">
    <property type="entry name" value="GroES-like"/>
    <property type="match status" value="1"/>
</dbReference>
<dbReference type="Pfam" id="PF08240">
    <property type="entry name" value="ADH_N"/>
    <property type="match status" value="1"/>
</dbReference>
<dbReference type="GO" id="GO:0008270">
    <property type="term" value="F:zinc ion binding"/>
    <property type="evidence" value="ECO:0007669"/>
    <property type="project" value="InterPro"/>
</dbReference>
<proteinExistence type="predicted"/>
<dbReference type="InterPro" id="IPR020843">
    <property type="entry name" value="ER"/>
</dbReference>
<dbReference type="AlphaFoldDB" id="A0A2Z3HRV5"/>
<dbReference type="PROSITE" id="PS01162">
    <property type="entry name" value="QOR_ZETA_CRYSTAL"/>
    <property type="match status" value="1"/>
</dbReference>
<dbReference type="PANTHER" id="PTHR48106:SF13">
    <property type="entry name" value="QUINONE OXIDOREDUCTASE-RELATED"/>
    <property type="match status" value="1"/>
</dbReference>